<dbReference type="GO" id="GO:0003677">
    <property type="term" value="F:DNA binding"/>
    <property type="evidence" value="ECO:0007669"/>
    <property type="project" value="UniProtKB-KW"/>
</dbReference>
<keyword evidence="7" id="KW-0269">Exonuclease</keyword>
<dbReference type="EMBL" id="SSSN01000002">
    <property type="protein sequence ID" value="THG36310.1"/>
    <property type="molecule type" value="Genomic_DNA"/>
</dbReference>
<keyword evidence="19" id="KW-1185">Reference proteome</keyword>
<dbReference type="AlphaFoldDB" id="A0A4S4FYY1"/>
<keyword evidence="2" id="KW-0540">Nuclease</keyword>
<evidence type="ECO:0000313" key="18">
    <source>
        <dbReference type="EMBL" id="THG36310.1"/>
    </source>
</evidence>
<dbReference type="Gene3D" id="3.90.320.10">
    <property type="match status" value="1"/>
</dbReference>
<organism evidence="18 19">
    <name type="scientific">Orlajensenia flava</name>
    <dbReference type="NCBI Taxonomy" id="2565934"/>
    <lineage>
        <taxon>Bacteria</taxon>
        <taxon>Bacillati</taxon>
        <taxon>Actinomycetota</taxon>
        <taxon>Actinomycetes</taxon>
        <taxon>Micrococcales</taxon>
        <taxon>Microbacteriaceae</taxon>
        <taxon>Orlajensenia</taxon>
    </lineage>
</organism>
<keyword evidence="6 15" id="KW-0347">Helicase</keyword>
<dbReference type="Gene3D" id="1.10.486.10">
    <property type="entry name" value="PCRA, domain 4"/>
    <property type="match status" value="1"/>
</dbReference>
<sequence length="1039" mass="110031">MSRGFVGVQAAAATDVELDPSQRVVLGLPDGASAAVLGAPGSGKTTTIVELVRERIRERGDAPGSILVLAATRASASTLRDRLSVRVGVPTNGPLARTVNSLAFQLVRAASGDLEPPVLLTGAEQDQIMAELLQGHIDDDAGPRWPELLGPDVRRLRAFRTELRELHARCVEYGVAPQRLRAIGRSTDRAEWVAAADFLQEYADVTDAFRSRSFGSAELVQEAVALVREAEPGQAGTATLGALAGLRTIVVDDAQEVTRSTLALLRQFATRGVAVIAVGDPDLSTGAFHGAHADALGRLGHYLDVPVRTVVLDTVHRHGAGVRTLVSAVAARIGAAAAGRQRAAAAATDGEPGSVRAIVAPGSAAQVEVIARTLRERHVFDGVPWNRMSVIVRSGGLVQPLSRGLAALEVPTTVTTAGSALRDENAVRAFVLALEVALGRRVATAADVVELLTGPLGGLDAITLRRLRAALRREELAAGGVRGADELIVEALAAPTSLLGIDTSTARRAARLAESLRTASAEAAAGASIEELLWGLWQRSGLERRWSTQARETGIAADEANRHLDAVVALFAAAQRFVERAPLDPAGLFLDELVGRDVAEDTLAPRAMAEAVTVSTSSGVIGREFDVVVLAGVQENVWPDMRIRGSLLGAGQLIQAIGDGIDDATDERAAVLHDELRLFAQAASRTRGELLVTAVRDEDQAPSAFFSLLPAPDEAGTDRHPLSLRGITGRLRRTLTTDRDPQRTRQAASALARLAREEVPGAHPLQWYGLAAASTDRAIHEADEAPVRVSPSRMEAFETCELHWLIDRVGGATRNTASSLGSIIHAVAEHAVDLDDISPTALLDQVDEHWSQLAFESSWQSGIERGRAEELTRRLSAYLRDFRASGGELLAAEGAFSLTVGDAVLNGTVDRVELRAGEVFIVDLKTGRSEPITDDAVRDHAQLGAYQLAFADGAIDAPDGAELGGARLVIVSSGTTKQDWRSPTQARLDAEELAAFRERVEHDAGRMGGTTFMASVGAHCLDPFSFGSCRIHVVGQVSA</sequence>
<dbReference type="GO" id="GO:0005524">
    <property type="term" value="F:ATP binding"/>
    <property type="evidence" value="ECO:0007669"/>
    <property type="project" value="UniProtKB-UniRule"/>
</dbReference>
<evidence type="ECO:0000256" key="10">
    <source>
        <dbReference type="ARBA" id="ARBA00023204"/>
    </source>
</evidence>
<dbReference type="SUPFAM" id="SSF52540">
    <property type="entry name" value="P-loop containing nucleoside triphosphate hydrolases"/>
    <property type="match status" value="1"/>
</dbReference>
<dbReference type="EC" id="5.6.2.4" evidence="13"/>
<evidence type="ECO:0000256" key="4">
    <source>
        <dbReference type="ARBA" id="ARBA00022763"/>
    </source>
</evidence>
<comment type="similarity">
    <text evidence="1">Belongs to the helicase family. UvrD subfamily.</text>
</comment>
<dbReference type="InterPro" id="IPR011604">
    <property type="entry name" value="PDDEXK-like_dom_sf"/>
</dbReference>
<evidence type="ECO:0000256" key="11">
    <source>
        <dbReference type="ARBA" id="ARBA00023235"/>
    </source>
</evidence>
<evidence type="ECO:0000256" key="2">
    <source>
        <dbReference type="ARBA" id="ARBA00022722"/>
    </source>
</evidence>
<dbReference type="Proteomes" id="UP000307380">
    <property type="component" value="Unassembled WGS sequence"/>
</dbReference>
<dbReference type="GO" id="GO:0005829">
    <property type="term" value="C:cytosol"/>
    <property type="evidence" value="ECO:0007669"/>
    <property type="project" value="TreeGrafter"/>
</dbReference>
<dbReference type="Pfam" id="PF00580">
    <property type="entry name" value="UvrD-helicase"/>
    <property type="match status" value="1"/>
</dbReference>
<dbReference type="PROSITE" id="PS51217">
    <property type="entry name" value="UVRD_HELICASE_CTER"/>
    <property type="match status" value="1"/>
</dbReference>
<dbReference type="GO" id="GO:0033202">
    <property type="term" value="C:DNA helicase complex"/>
    <property type="evidence" value="ECO:0007669"/>
    <property type="project" value="TreeGrafter"/>
</dbReference>
<keyword evidence="4" id="KW-0227">DNA damage</keyword>
<dbReference type="InterPro" id="IPR014016">
    <property type="entry name" value="UvrD-like_ATP-bd"/>
</dbReference>
<dbReference type="InterPro" id="IPR003593">
    <property type="entry name" value="AAA+_ATPase"/>
</dbReference>
<keyword evidence="11" id="KW-0413">Isomerase</keyword>
<evidence type="ECO:0000256" key="9">
    <source>
        <dbReference type="ARBA" id="ARBA00023125"/>
    </source>
</evidence>
<feature type="domain" description="UvrD-like helicase C-terminal" evidence="17">
    <location>
        <begin position="324"/>
        <end position="622"/>
    </location>
</feature>
<dbReference type="GO" id="GO:0004527">
    <property type="term" value="F:exonuclease activity"/>
    <property type="evidence" value="ECO:0007669"/>
    <property type="project" value="UniProtKB-KW"/>
</dbReference>
<dbReference type="RefSeq" id="WP_136421636.1">
    <property type="nucleotide sequence ID" value="NZ_SSSN01000002.1"/>
</dbReference>
<dbReference type="PANTHER" id="PTHR11070:SF59">
    <property type="entry name" value="DNA 3'-5' HELICASE"/>
    <property type="match status" value="1"/>
</dbReference>
<comment type="caution">
    <text evidence="18">The sequence shown here is derived from an EMBL/GenBank/DDBJ whole genome shotgun (WGS) entry which is preliminary data.</text>
</comment>
<evidence type="ECO:0000256" key="14">
    <source>
        <dbReference type="ARBA" id="ARBA00048988"/>
    </source>
</evidence>
<protein>
    <recommendedName>
        <fullName evidence="13">DNA 3'-5' helicase</fullName>
        <ecNumber evidence="13">5.6.2.4</ecNumber>
    </recommendedName>
</protein>
<evidence type="ECO:0000259" key="16">
    <source>
        <dbReference type="PROSITE" id="PS51198"/>
    </source>
</evidence>
<evidence type="ECO:0000256" key="15">
    <source>
        <dbReference type="PROSITE-ProRule" id="PRU00560"/>
    </source>
</evidence>
<evidence type="ECO:0000256" key="6">
    <source>
        <dbReference type="ARBA" id="ARBA00022806"/>
    </source>
</evidence>
<keyword evidence="10" id="KW-0234">DNA repair</keyword>
<evidence type="ECO:0000256" key="12">
    <source>
        <dbReference type="ARBA" id="ARBA00034617"/>
    </source>
</evidence>
<evidence type="ECO:0000256" key="8">
    <source>
        <dbReference type="ARBA" id="ARBA00022840"/>
    </source>
</evidence>
<feature type="domain" description="UvrD-like helicase ATP-binding" evidence="16">
    <location>
        <begin position="17"/>
        <end position="319"/>
    </location>
</feature>
<dbReference type="Pfam" id="PF12705">
    <property type="entry name" value="PDDEXK_1"/>
    <property type="match status" value="1"/>
</dbReference>
<dbReference type="InterPro" id="IPR014017">
    <property type="entry name" value="DNA_helicase_UvrD-like_C"/>
</dbReference>
<evidence type="ECO:0000313" key="19">
    <source>
        <dbReference type="Proteomes" id="UP000307380"/>
    </source>
</evidence>
<keyword evidence="3 15" id="KW-0547">Nucleotide-binding</keyword>
<dbReference type="Gene3D" id="3.40.50.300">
    <property type="entry name" value="P-loop containing nucleotide triphosphate hydrolases"/>
    <property type="match status" value="2"/>
</dbReference>
<keyword evidence="8 15" id="KW-0067">ATP-binding</keyword>
<dbReference type="InterPro" id="IPR027417">
    <property type="entry name" value="P-loop_NTPase"/>
</dbReference>
<evidence type="ECO:0000256" key="13">
    <source>
        <dbReference type="ARBA" id="ARBA00034808"/>
    </source>
</evidence>
<proteinExistence type="inferred from homology"/>
<dbReference type="OrthoDB" id="5240387at2"/>
<evidence type="ECO:0000256" key="1">
    <source>
        <dbReference type="ARBA" id="ARBA00009922"/>
    </source>
</evidence>
<keyword evidence="5 15" id="KW-0378">Hydrolase</keyword>
<evidence type="ECO:0000256" key="7">
    <source>
        <dbReference type="ARBA" id="ARBA00022839"/>
    </source>
</evidence>
<dbReference type="PANTHER" id="PTHR11070">
    <property type="entry name" value="UVRD / RECB / PCRA DNA HELICASE FAMILY MEMBER"/>
    <property type="match status" value="1"/>
</dbReference>
<comment type="catalytic activity">
    <reaction evidence="14">
        <text>ATP + H2O = ADP + phosphate + H(+)</text>
        <dbReference type="Rhea" id="RHEA:13065"/>
        <dbReference type="ChEBI" id="CHEBI:15377"/>
        <dbReference type="ChEBI" id="CHEBI:15378"/>
        <dbReference type="ChEBI" id="CHEBI:30616"/>
        <dbReference type="ChEBI" id="CHEBI:43474"/>
        <dbReference type="ChEBI" id="CHEBI:456216"/>
        <dbReference type="EC" id="5.6.2.4"/>
    </reaction>
</comment>
<dbReference type="GO" id="GO:0043138">
    <property type="term" value="F:3'-5' DNA helicase activity"/>
    <property type="evidence" value="ECO:0007669"/>
    <property type="project" value="UniProtKB-EC"/>
</dbReference>
<keyword evidence="9" id="KW-0238">DNA-binding</keyword>
<dbReference type="GO" id="GO:0000725">
    <property type="term" value="P:recombinational repair"/>
    <property type="evidence" value="ECO:0007669"/>
    <property type="project" value="TreeGrafter"/>
</dbReference>
<comment type="catalytic activity">
    <reaction evidence="12">
        <text>Couples ATP hydrolysis with the unwinding of duplex DNA by translocating in the 3'-5' direction.</text>
        <dbReference type="EC" id="5.6.2.4"/>
    </reaction>
</comment>
<evidence type="ECO:0000259" key="17">
    <source>
        <dbReference type="PROSITE" id="PS51217"/>
    </source>
</evidence>
<accession>A0A4S4FYY1</accession>
<gene>
    <name evidence="18" type="ORF">E6C70_01750</name>
</gene>
<reference evidence="18 19" key="1">
    <citation type="submission" date="2019-04" db="EMBL/GenBank/DDBJ databases">
        <authorList>
            <person name="Jiang L."/>
        </authorList>
    </citation>
    <scope>NUCLEOTIDE SEQUENCE [LARGE SCALE GENOMIC DNA]</scope>
    <source>
        <strain evidence="18 19">YIM 131861</strain>
    </source>
</reference>
<dbReference type="InterPro" id="IPR013986">
    <property type="entry name" value="DExx_box_DNA_helicase_dom_sf"/>
</dbReference>
<evidence type="ECO:0000256" key="3">
    <source>
        <dbReference type="ARBA" id="ARBA00022741"/>
    </source>
</evidence>
<feature type="binding site" evidence="15">
    <location>
        <begin position="38"/>
        <end position="45"/>
    </location>
    <ligand>
        <name>ATP</name>
        <dbReference type="ChEBI" id="CHEBI:30616"/>
    </ligand>
</feature>
<dbReference type="SMART" id="SM00382">
    <property type="entry name" value="AAA"/>
    <property type="match status" value="1"/>
</dbReference>
<evidence type="ECO:0000256" key="5">
    <source>
        <dbReference type="ARBA" id="ARBA00022801"/>
    </source>
</evidence>
<dbReference type="InterPro" id="IPR000212">
    <property type="entry name" value="DNA_helicase_UvrD/REP"/>
</dbReference>
<dbReference type="InterPro" id="IPR038726">
    <property type="entry name" value="PDDEXK_AddAB-type"/>
</dbReference>
<dbReference type="Gene3D" id="1.10.10.160">
    <property type="match status" value="1"/>
</dbReference>
<name>A0A4S4FYY1_9MICO</name>
<dbReference type="PROSITE" id="PS51198">
    <property type="entry name" value="UVRD_HELICASE_ATP_BIND"/>
    <property type="match status" value="1"/>
</dbReference>